<evidence type="ECO:0000313" key="2">
    <source>
        <dbReference type="EMBL" id="RHK03117.1"/>
    </source>
</evidence>
<reference evidence="2 3" key="1">
    <citation type="submission" date="2018-08" db="EMBL/GenBank/DDBJ databases">
        <title>A genome reference for cultivated species of the human gut microbiota.</title>
        <authorList>
            <person name="Zou Y."/>
            <person name="Xue W."/>
            <person name="Luo G."/>
        </authorList>
    </citation>
    <scope>NUCLEOTIDE SEQUENCE [LARGE SCALE GENOMIC DNA]</scope>
    <source>
        <strain evidence="2 3">AF48-16</strain>
    </source>
</reference>
<name>A0A415ELT7_ENTCA</name>
<gene>
    <name evidence="2" type="ORF">DW084_17500</name>
</gene>
<evidence type="ECO:0000313" key="3">
    <source>
        <dbReference type="Proteomes" id="UP000286288"/>
    </source>
</evidence>
<dbReference type="Proteomes" id="UP000286288">
    <property type="component" value="Unassembled WGS sequence"/>
</dbReference>
<dbReference type="InterPro" id="IPR018878">
    <property type="entry name" value="ORF6C_dom"/>
</dbReference>
<organism evidence="2 3">
    <name type="scientific">Enterococcus casseliflavus</name>
    <name type="common">Enterococcus flavescens</name>
    <dbReference type="NCBI Taxonomy" id="37734"/>
    <lineage>
        <taxon>Bacteria</taxon>
        <taxon>Bacillati</taxon>
        <taxon>Bacillota</taxon>
        <taxon>Bacilli</taxon>
        <taxon>Lactobacillales</taxon>
        <taxon>Enterococcaceae</taxon>
        <taxon>Enterococcus</taxon>
    </lineage>
</organism>
<dbReference type="InterPro" id="IPR014054">
    <property type="entry name" value="Phage_regulatory_Rha"/>
</dbReference>
<sequence length="232" mass="26506">MKQLERTINSLEIAGMVGRDHSKVIRDMRSLIKHLNEAKIGSVNYFIESTYKDAKGEERPCFDCTKKGCELYSTRMTGAKGTQFAAAYIDRFNEMERQLKAPASNTELLLETALKHERDLVEVNGRIDKLETETTINSSQRRKISGAVTSTVVKVLGGKKSNAYRDSNIRPTAFSQCYREVRELYDVASYMDIPKIKYEEALTIIPKWKPRFELRARIDHANGLGSIWEESE</sequence>
<feature type="domain" description="ORF6C" evidence="1">
    <location>
        <begin position="106"/>
        <end position="218"/>
    </location>
</feature>
<accession>A0A415ELT7</accession>
<dbReference type="NCBIfam" id="TIGR02681">
    <property type="entry name" value="phage_pRha"/>
    <property type="match status" value="1"/>
</dbReference>
<dbReference type="Pfam" id="PF10552">
    <property type="entry name" value="ORF6C"/>
    <property type="match status" value="1"/>
</dbReference>
<dbReference type="Pfam" id="PF09669">
    <property type="entry name" value="Phage_pRha"/>
    <property type="match status" value="1"/>
</dbReference>
<evidence type="ECO:0000259" key="1">
    <source>
        <dbReference type="Pfam" id="PF10552"/>
    </source>
</evidence>
<proteinExistence type="predicted"/>
<protein>
    <submittedName>
        <fullName evidence="2">Phage regulatory protein</fullName>
    </submittedName>
</protein>
<dbReference type="AlphaFoldDB" id="A0A415ELT7"/>
<comment type="caution">
    <text evidence="2">The sequence shown here is derived from an EMBL/GenBank/DDBJ whole genome shotgun (WGS) entry which is preliminary data.</text>
</comment>
<dbReference type="EMBL" id="QRMZ01000038">
    <property type="protein sequence ID" value="RHK03117.1"/>
    <property type="molecule type" value="Genomic_DNA"/>
</dbReference>